<dbReference type="PANTHER" id="PTHR30294:SF29">
    <property type="entry name" value="MULTIDRUG ABC TRANSPORTER PERMEASE YBHS-RELATED"/>
    <property type="match status" value="1"/>
</dbReference>
<dbReference type="Pfam" id="PF12679">
    <property type="entry name" value="ABC2_membrane_2"/>
    <property type="match status" value="1"/>
</dbReference>
<evidence type="ECO:0008006" key="9">
    <source>
        <dbReference type="Google" id="ProtNLM"/>
    </source>
</evidence>
<comment type="subcellular location">
    <subcellularLocation>
        <location evidence="1">Cell membrane</location>
        <topology evidence="1">Multi-pass membrane protein</topology>
    </subcellularLocation>
</comment>
<organism evidence="7 8">
    <name type="scientific">Candidatus Magnetaquiglobus chichijimensis</name>
    <dbReference type="NCBI Taxonomy" id="3141448"/>
    <lineage>
        <taxon>Bacteria</taxon>
        <taxon>Pseudomonadati</taxon>
        <taxon>Pseudomonadota</taxon>
        <taxon>Magnetococcia</taxon>
        <taxon>Magnetococcales</taxon>
        <taxon>Candidatus Magnetaquicoccaceae</taxon>
        <taxon>Candidatus Magnetaquiglobus</taxon>
    </lineage>
</organism>
<evidence type="ECO:0000313" key="7">
    <source>
        <dbReference type="EMBL" id="GAB0058166.1"/>
    </source>
</evidence>
<dbReference type="InterPro" id="IPR051449">
    <property type="entry name" value="ABC-2_transporter_component"/>
</dbReference>
<protein>
    <recommendedName>
        <fullName evidence="9">ABC transporter permease</fullName>
    </recommendedName>
</protein>
<keyword evidence="4 6" id="KW-1133">Transmembrane helix</keyword>
<keyword evidence="8" id="KW-1185">Reference proteome</keyword>
<feature type="transmembrane region" description="Helical" evidence="6">
    <location>
        <begin position="178"/>
        <end position="197"/>
    </location>
</feature>
<feature type="transmembrane region" description="Helical" evidence="6">
    <location>
        <begin position="65"/>
        <end position="84"/>
    </location>
</feature>
<gene>
    <name evidence="7" type="ORF">SIID45300_02510</name>
</gene>
<evidence type="ECO:0000256" key="2">
    <source>
        <dbReference type="ARBA" id="ARBA00022475"/>
    </source>
</evidence>
<dbReference type="PANTHER" id="PTHR30294">
    <property type="entry name" value="MEMBRANE COMPONENT OF ABC TRANSPORTER YHHJ-RELATED"/>
    <property type="match status" value="1"/>
</dbReference>
<dbReference type="EMBL" id="BAAFGK010000004">
    <property type="protein sequence ID" value="GAB0058166.1"/>
    <property type="molecule type" value="Genomic_DNA"/>
</dbReference>
<keyword evidence="5 6" id="KW-0472">Membrane</keyword>
<dbReference type="Proteomes" id="UP001628193">
    <property type="component" value="Unassembled WGS sequence"/>
</dbReference>
<name>A0ABQ0CBA9_9PROT</name>
<keyword evidence="2" id="KW-1003">Cell membrane</keyword>
<feature type="transmembrane region" description="Helical" evidence="6">
    <location>
        <begin position="217"/>
        <end position="244"/>
    </location>
</feature>
<comment type="caution">
    <text evidence="7">The sequence shown here is derived from an EMBL/GenBank/DDBJ whole genome shotgun (WGS) entry which is preliminary data.</text>
</comment>
<evidence type="ECO:0000313" key="8">
    <source>
        <dbReference type="Proteomes" id="UP001628193"/>
    </source>
</evidence>
<sequence>MRAIVTIAVREVRGMFHSPLAWTLLAVLFAICAYMFNAGVLSYQIQMVEYQAYGMRGGLPLTERTIAPMLGNAAILMLLLMPLISMRLIAEEKRQGTWPALASSPLSPMTIVLGKYLGLLLFLAIAIGLLAIPPLTLYPFGDPDTGQFLAGLLGLFLTAAAFGAVGLAASSATENPNVAAVLSFGVLLMLWILSWMGNASGGQVDKMLAYFSLMNHYQNFLMGVVSSADLIYFVLLSAAGLLFARQRLMAERIQG</sequence>
<feature type="transmembrane region" description="Helical" evidence="6">
    <location>
        <begin position="148"/>
        <end position="169"/>
    </location>
</feature>
<proteinExistence type="predicted"/>
<evidence type="ECO:0000256" key="3">
    <source>
        <dbReference type="ARBA" id="ARBA00022692"/>
    </source>
</evidence>
<dbReference type="RefSeq" id="WP_420905845.1">
    <property type="nucleotide sequence ID" value="NZ_BAAFGK010000004.1"/>
</dbReference>
<keyword evidence="3 6" id="KW-0812">Transmembrane</keyword>
<feature type="transmembrane region" description="Helical" evidence="6">
    <location>
        <begin position="20"/>
        <end position="45"/>
    </location>
</feature>
<evidence type="ECO:0000256" key="5">
    <source>
        <dbReference type="ARBA" id="ARBA00023136"/>
    </source>
</evidence>
<evidence type="ECO:0000256" key="4">
    <source>
        <dbReference type="ARBA" id="ARBA00022989"/>
    </source>
</evidence>
<evidence type="ECO:0000256" key="1">
    <source>
        <dbReference type="ARBA" id="ARBA00004651"/>
    </source>
</evidence>
<evidence type="ECO:0000256" key="6">
    <source>
        <dbReference type="SAM" id="Phobius"/>
    </source>
</evidence>
<reference evidence="7 8" key="1">
    <citation type="submission" date="2024-09" db="EMBL/GenBank/DDBJ databases">
        <title>Draft genome sequence of Candidatus Magnetaquicoccaceae bacterium FCR-1.</title>
        <authorList>
            <person name="Shimoshige H."/>
            <person name="Shimamura S."/>
            <person name="Taoka A."/>
            <person name="Kobayashi H."/>
            <person name="Maekawa T."/>
        </authorList>
    </citation>
    <scope>NUCLEOTIDE SEQUENCE [LARGE SCALE GENOMIC DNA]</scope>
    <source>
        <strain evidence="7 8">FCR-1</strain>
    </source>
</reference>
<feature type="transmembrane region" description="Helical" evidence="6">
    <location>
        <begin position="116"/>
        <end position="136"/>
    </location>
</feature>
<accession>A0ABQ0CBA9</accession>